<dbReference type="EMBL" id="HBUF01607680">
    <property type="protein sequence ID" value="CAG6777944.1"/>
    <property type="molecule type" value="Transcribed_RNA"/>
</dbReference>
<name>A0A8D9B3K6_9HEMI</name>
<proteinExistence type="predicted"/>
<dbReference type="EMBL" id="HBUF01607682">
    <property type="protein sequence ID" value="CAG6777953.1"/>
    <property type="molecule type" value="Transcribed_RNA"/>
</dbReference>
<sequence length="153" mass="16528">MTSWVTGRDGILLAIWGRITASTLIEKSLCLELTLHITEPLVSCGGPDPIPDTRILEGRVGKHNLSRKDCVTILIILPGSISILTSWCRPKTSAIETRAVPNNTCWDKVLSDGFGMAFPDKEDGRLRLLLGRGSTVGMVMPGADTAVSVWSIV</sequence>
<protein>
    <submittedName>
        <fullName evidence="1">Uncharacterized protein</fullName>
    </submittedName>
</protein>
<reference evidence="1" key="1">
    <citation type="submission" date="2021-05" db="EMBL/GenBank/DDBJ databases">
        <authorList>
            <person name="Alioto T."/>
            <person name="Alioto T."/>
            <person name="Gomez Garrido J."/>
        </authorList>
    </citation>
    <scope>NUCLEOTIDE SEQUENCE</scope>
</reference>
<accession>A0A8D9B3K6</accession>
<dbReference type="AlphaFoldDB" id="A0A8D9B3K6"/>
<organism evidence="1">
    <name type="scientific">Cacopsylla melanoneura</name>
    <dbReference type="NCBI Taxonomy" id="428564"/>
    <lineage>
        <taxon>Eukaryota</taxon>
        <taxon>Metazoa</taxon>
        <taxon>Ecdysozoa</taxon>
        <taxon>Arthropoda</taxon>
        <taxon>Hexapoda</taxon>
        <taxon>Insecta</taxon>
        <taxon>Pterygota</taxon>
        <taxon>Neoptera</taxon>
        <taxon>Paraneoptera</taxon>
        <taxon>Hemiptera</taxon>
        <taxon>Sternorrhyncha</taxon>
        <taxon>Psylloidea</taxon>
        <taxon>Psyllidae</taxon>
        <taxon>Psyllinae</taxon>
        <taxon>Cacopsylla</taxon>
    </lineage>
</organism>
<evidence type="ECO:0000313" key="1">
    <source>
        <dbReference type="EMBL" id="CAG6777953.1"/>
    </source>
</evidence>
<dbReference type="EMBL" id="HBUF01607684">
    <property type="protein sequence ID" value="CAG6777962.1"/>
    <property type="molecule type" value="Transcribed_RNA"/>
</dbReference>